<dbReference type="EMBL" id="BMWP01000010">
    <property type="protein sequence ID" value="GGW33066.1"/>
    <property type="molecule type" value="Genomic_DNA"/>
</dbReference>
<sequence>MNIKLLILALLCGSFALAQEKFTLTNLDDFMDQAGNWEIVGYVIADPDIAVHTHQDEAQANLNKNQKRLQKKQLKQRNPITVTPGTGVLYNNYSFTKKDNLLTQWEHGDIKLEMEILIPKASNSGIYLQGRYELQLKDSYGVTNPNSSDFGGIHRNWETAPSKAFMGIAPNSSPYKAPGEWQTIKIHFQAPRFNDIGEKIANAKFVAVELNGVLIHSNVEVPLPTGGPISSDESATGPLMIQGDHGPMAFKNISYEFLEMNNLVEVQEIANNPNSKQDPRY</sequence>
<name>A0A918IU88_9FLAO</name>
<keyword evidence="4" id="KW-1185">Reference proteome</keyword>
<keyword evidence="1" id="KW-0732">Signal</keyword>
<proteinExistence type="predicted"/>
<dbReference type="InterPro" id="IPR010496">
    <property type="entry name" value="AL/BT2_dom"/>
</dbReference>
<reference evidence="3" key="2">
    <citation type="submission" date="2020-09" db="EMBL/GenBank/DDBJ databases">
        <authorList>
            <person name="Sun Q."/>
            <person name="Kim S."/>
        </authorList>
    </citation>
    <scope>NUCLEOTIDE SEQUENCE</scope>
    <source>
        <strain evidence="3">KCTC 12113</strain>
    </source>
</reference>
<evidence type="ECO:0000259" key="2">
    <source>
        <dbReference type="Pfam" id="PF06439"/>
    </source>
</evidence>
<feature type="chain" id="PRO_5037646171" description="3-keto-alpha-glucoside-1,2-lyase/3-keto-2-hydroxy-glucal hydratase domain-containing protein" evidence="1">
    <location>
        <begin position="19"/>
        <end position="281"/>
    </location>
</feature>
<evidence type="ECO:0000313" key="3">
    <source>
        <dbReference type="EMBL" id="GGW33066.1"/>
    </source>
</evidence>
<reference evidence="3" key="1">
    <citation type="journal article" date="2014" name="Int. J. Syst. Evol. Microbiol.">
        <title>Complete genome sequence of Corynebacterium casei LMG S-19264T (=DSM 44701T), isolated from a smear-ripened cheese.</title>
        <authorList>
            <consortium name="US DOE Joint Genome Institute (JGI-PGF)"/>
            <person name="Walter F."/>
            <person name="Albersmeier A."/>
            <person name="Kalinowski J."/>
            <person name="Ruckert C."/>
        </authorList>
    </citation>
    <scope>NUCLEOTIDE SEQUENCE</scope>
    <source>
        <strain evidence="3">KCTC 12113</strain>
    </source>
</reference>
<dbReference type="Proteomes" id="UP000634668">
    <property type="component" value="Unassembled WGS sequence"/>
</dbReference>
<dbReference type="GO" id="GO:0016787">
    <property type="term" value="F:hydrolase activity"/>
    <property type="evidence" value="ECO:0007669"/>
    <property type="project" value="InterPro"/>
</dbReference>
<accession>A0A918IU88</accession>
<evidence type="ECO:0000256" key="1">
    <source>
        <dbReference type="SAM" id="SignalP"/>
    </source>
</evidence>
<comment type="caution">
    <text evidence="3">The sequence shown here is derived from an EMBL/GenBank/DDBJ whole genome shotgun (WGS) entry which is preliminary data.</text>
</comment>
<evidence type="ECO:0000313" key="4">
    <source>
        <dbReference type="Proteomes" id="UP000634668"/>
    </source>
</evidence>
<organism evidence="3 4">
    <name type="scientific">Arenibacter certesii</name>
    <dbReference type="NCBI Taxonomy" id="228955"/>
    <lineage>
        <taxon>Bacteria</taxon>
        <taxon>Pseudomonadati</taxon>
        <taxon>Bacteroidota</taxon>
        <taxon>Flavobacteriia</taxon>
        <taxon>Flavobacteriales</taxon>
        <taxon>Flavobacteriaceae</taxon>
        <taxon>Arenibacter</taxon>
    </lineage>
</organism>
<dbReference type="AlphaFoldDB" id="A0A918IU88"/>
<dbReference type="Gene3D" id="2.60.120.560">
    <property type="entry name" value="Exo-inulinase, domain 1"/>
    <property type="match status" value="1"/>
</dbReference>
<feature type="domain" description="3-keto-alpha-glucoside-1,2-lyase/3-keto-2-hydroxy-glucal hydratase" evidence="2">
    <location>
        <begin position="86"/>
        <end position="254"/>
    </location>
</feature>
<gene>
    <name evidence="3" type="ORF">GCM10007383_17530</name>
</gene>
<protein>
    <recommendedName>
        <fullName evidence="2">3-keto-alpha-glucoside-1,2-lyase/3-keto-2-hydroxy-glucal hydratase domain-containing protein</fullName>
    </recommendedName>
</protein>
<dbReference type="Pfam" id="PF06439">
    <property type="entry name" value="3keto-disac_hyd"/>
    <property type="match status" value="1"/>
</dbReference>
<dbReference type="RefSeq" id="WP_026812918.1">
    <property type="nucleotide sequence ID" value="NZ_BMWP01000010.1"/>
</dbReference>
<feature type="signal peptide" evidence="1">
    <location>
        <begin position="1"/>
        <end position="18"/>
    </location>
</feature>